<evidence type="ECO:0000313" key="2">
    <source>
        <dbReference type="EMBL" id="KAG5944286.1"/>
    </source>
</evidence>
<feature type="region of interest" description="Disordered" evidence="1">
    <location>
        <begin position="63"/>
        <end position="89"/>
    </location>
</feature>
<reference evidence="2 3" key="1">
    <citation type="journal article" date="2020" name="bioRxiv">
        <title>Whole genome comparisons of ergot fungi reveals the divergence and evolution of species within the genus Claviceps are the result of varying mechanisms driving genome evolution and host range expansion.</title>
        <authorList>
            <person name="Wyka S.A."/>
            <person name="Mondo S.J."/>
            <person name="Liu M."/>
            <person name="Dettman J."/>
            <person name="Nalam V."/>
            <person name="Broders K.D."/>
        </authorList>
    </citation>
    <scope>NUCLEOTIDE SEQUENCE [LARGE SCALE GENOMIC DNA]</scope>
    <source>
        <strain evidence="2 3">CCC 1485</strain>
    </source>
</reference>
<evidence type="ECO:0000256" key="1">
    <source>
        <dbReference type="SAM" id="MobiDB-lite"/>
    </source>
</evidence>
<proteinExistence type="predicted"/>
<dbReference type="OrthoDB" id="10522881at2759"/>
<keyword evidence="3" id="KW-1185">Reference proteome</keyword>
<organism evidence="2 3">
    <name type="scientific">Claviceps pazoutovae</name>
    <dbReference type="NCBI Taxonomy" id="1649127"/>
    <lineage>
        <taxon>Eukaryota</taxon>
        <taxon>Fungi</taxon>
        <taxon>Dikarya</taxon>
        <taxon>Ascomycota</taxon>
        <taxon>Pezizomycotina</taxon>
        <taxon>Sordariomycetes</taxon>
        <taxon>Hypocreomycetidae</taxon>
        <taxon>Hypocreales</taxon>
        <taxon>Clavicipitaceae</taxon>
        <taxon>Claviceps</taxon>
    </lineage>
</organism>
<dbReference type="EMBL" id="SRPO01000058">
    <property type="protein sequence ID" value="KAG5944286.1"/>
    <property type="molecule type" value="Genomic_DNA"/>
</dbReference>
<evidence type="ECO:0000313" key="3">
    <source>
        <dbReference type="Proteomes" id="UP000706124"/>
    </source>
</evidence>
<name>A0A9P7MGY1_9HYPO</name>
<feature type="compositionally biased region" description="Basic and acidic residues" evidence="1">
    <location>
        <begin position="77"/>
        <end position="88"/>
    </location>
</feature>
<accession>A0A9P7MGY1</accession>
<gene>
    <name evidence="2" type="ORF">E4U60_006137</name>
</gene>
<protein>
    <submittedName>
        <fullName evidence="2">Uncharacterized protein</fullName>
    </submittedName>
</protein>
<comment type="caution">
    <text evidence="2">The sequence shown here is derived from an EMBL/GenBank/DDBJ whole genome shotgun (WGS) entry which is preliminary data.</text>
</comment>
<dbReference type="AlphaFoldDB" id="A0A9P7MGY1"/>
<sequence length="113" mass="12078">MAVLGCEGAASSTSSFPRVDRTYLARPLTTLITHQPGYILPDLALGSLAASALVLAAHTARSCSGPRRSVKGSASMKQHEKGERHRSQSEIVMGSHGKFWAAWPSPRPLLARL</sequence>
<dbReference type="Proteomes" id="UP000706124">
    <property type="component" value="Unassembled WGS sequence"/>
</dbReference>